<organism evidence="1 2">
    <name type="scientific">Trichuris suis</name>
    <name type="common">pig whipworm</name>
    <dbReference type="NCBI Taxonomy" id="68888"/>
    <lineage>
        <taxon>Eukaryota</taxon>
        <taxon>Metazoa</taxon>
        <taxon>Ecdysozoa</taxon>
        <taxon>Nematoda</taxon>
        <taxon>Enoplea</taxon>
        <taxon>Dorylaimia</taxon>
        <taxon>Trichinellida</taxon>
        <taxon>Trichuridae</taxon>
        <taxon>Trichuris</taxon>
    </lineage>
</organism>
<name>A0A085ML92_9BILA</name>
<accession>A0A085ML92</accession>
<dbReference type="EMBL" id="KL363186">
    <property type="protein sequence ID" value="KFD57988.1"/>
    <property type="molecule type" value="Genomic_DNA"/>
</dbReference>
<evidence type="ECO:0000313" key="2">
    <source>
        <dbReference type="Proteomes" id="UP000030764"/>
    </source>
</evidence>
<protein>
    <submittedName>
        <fullName evidence="1">Uncharacterized protein</fullName>
    </submittedName>
</protein>
<dbReference type="Proteomes" id="UP000030764">
    <property type="component" value="Unassembled WGS sequence"/>
</dbReference>
<sequence length="63" mass="6984">MPRRGRSRRIVHLASSNSECRDSVSVGDLDEPSPLNCMKKLCDVVSKLSEKIDLLLTDKAGKQ</sequence>
<gene>
    <name evidence="1" type="ORF">M513_01221</name>
</gene>
<reference evidence="1 2" key="1">
    <citation type="journal article" date="2014" name="Nat. Genet.">
        <title>Genome and transcriptome of the porcine whipworm Trichuris suis.</title>
        <authorList>
            <person name="Jex A.R."/>
            <person name="Nejsum P."/>
            <person name="Schwarz E.M."/>
            <person name="Hu L."/>
            <person name="Young N.D."/>
            <person name="Hall R.S."/>
            <person name="Korhonen P.K."/>
            <person name="Liao S."/>
            <person name="Thamsborg S."/>
            <person name="Xia J."/>
            <person name="Xu P."/>
            <person name="Wang S."/>
            <person name="Scheerlinck J.P."/>
            <person name="Hofmann A."/>
            <person name="Sternberg P.W."/>
            <person name="Wang J."/>
            <person name="Gasser R.B."/>
        </authorList>
    </citation>
    <scope>NUCLEOTIDE SEQUENCE [LARGE SCALE GENOMIC DNA]</scope>
    <source>
        <strain evidence="1">DCEP-RM93M</strain>
    </source>
</reference>
<proteinExistence type="predicted"/>
<evidence type="ECO:0000313" key="1">
    <source>
        <dbReference type="EMBL" id="KFD57988.1"/>
    </source>
</evidence>
<keyword evidence="2" id="KW-1185">Reference proteome</keyword>
<dbReference type="AlphaFoldDB" id="A0A085ML92"/>